<evidence type="ECO:0000313" key="3">
    <source>
        <dbReference type="Proteomes" id="UP000236732"/>
    </source>
</evidence>
<organism evidence="2 3">
    <name type="scientific">Nonomuraea solani</name>
    <dbReference type="NCBI Taxonomy" id="1144553"/>
    <lineage>
        <taxon>Bacteria</taxon>
        <taxon>Bacillati</taxon>
        <taxon>Actinomycetota</taxon>
        <taxon>Actinomycetes</taxon>
        <taxon>Streptosporangiales</taxon>
        <taxon>Streptosporangiaceae</taxon>
        <taxon>Nonomuraea</taxon>
    </lineage>
</organism>
<sequence length="105" mass="11104">MAEHVRMERSQVEAGLKGWQGHAAGLGDALRDATARIERLNAAAPWGGDSAGREFYRAYSAEGGPDTLIAWAGQLTRNHEAAGEGVRQTVETTSEAASAPRGDRA</sequence>
<keyword evidence="3" id="KW-1185">Reference proteome</keyword>
<evidence type="ECO:0000313" key="2">
    <source>
        <dbReference type="EMBL" id="SEG95980.1"/>
    </source>
</evidence>
<dbReference type="AlphaFoldDB" id="A0A1H6EDU5"/>
<proteinExistence type="predicted"/>
<dbReference type="RefSeq" id="WP_103959469.1">
    <property type="nucleotide sequence ID" value="NZ_FNVT01000009.1"/>
</dbReference>
<name>A0A1H6EDU5_9ACTN</name>
<dbReference type="Proteomes" id="UP000236732">
    <property type="component" value="Unassembled WGS sequence"/>
</dbReference>
<feature type="region of interest" description="Disordered" evidence="1">
    <location>
        <begin position="80"/>
        <end position="105"/>
    </location>
</feature>
<reference evidence="2 3" key="1">
    <citation type="submission" date="2016-10" db="EMBL/GenBank/DDBJ databases">
        <authorList>
            <person name="de Groot N.N."/>
        </authorList>
    </citation>
    <scope>NUCLEOTIDE SEQUENCE [LARGE SCALE GENOMIC DNA]</scope>
    <source>
        <strain evidence="2 3">CGMCC 4.7037</strain>
    </source>
</reference>
<protein>
    <recommendedName>
        <fullName evidence="4">WXG100 family type VII secretion target</fullName>
    </recommendedName>
</protein>
<accession>A0A1H6EDU5</accession>
<gene>
    <name evidence="2" type="ORF">SAMN05444920_109224</name>
</gene>
<dbReference type="EMBL" id="FNVT01000009">
    <property type="protein sequence ID" value="SEG95980.1"/>
    <property type="molecule type" value="Genomic_DNA"/>
</dbReference>
<evidence type="ECO:0008006" key="4">
    <source>
        <dbReference type="Google" id="ProtNLM"/>
    </source>
</evidence>
<evidence type="ECO:0000256" key="1">
    <source>
        <dbReference type="SAM" id="MobiDB-lite"/>
    </source>
</evidence>